<dbReference type="GO" id="GO:0006914">
    <property type="term" value="P:autophagy"/>
    <property type="evidence" value="ECO:0007669"/>
    <property type="project" value="UniProtKB-KW"/>
</dbReference>
<feature type="domain" description="FPL" evidence="2">
    <location>
        <begin position="46"/>
        <end position="109"/>
    </location>
</feature>
<dbReference type="GO" id="GO:0016197">
    <property type="term" value="P:endosomal transport"/>
    <property type="evidence" value="ECO:0007669"/>
    <property type="project" value="TreeGrafter"/>
</dbReference>
<reference evidence="3" key="1">
    <citation type="submission" date="2021-05" db="EMBL/GenBank/DDBJ databases">
        <authorList>
            <person name="Alioto T."/>
            <person name="Alioto T."/>
            <person name="Gomez Garrido J."/>
        </authorList>
    </citation>
    <scope>NUCLEOTIDE SEQUENCE</scope>
</reference>
<dbReference type="InterPro" id="IPR039272">
    <property type="entry name" value="CLEC16A/TT9"/>
</dbReference>
<organism evidence="3">
    <name type="scientific">Cacopsylla melanoneura</name>
    <dbReference type="NCBI Taxonomy" id="428564"/>
    <lineage>
        <taxon>Eukaryota</taxon>
        <taxon>Metazoa</taxon>
        <taxon>Ecdysozoa</taxon>
        <taxon>Arthropoda</taxon>
        <taxon>Hexapoda</taxon>
        <taxon>Insecta</taxon>
        <taxon>Pterygota</taxon>
        <taxon>Neoptera</taxon>
        <taxon>Paraneoptera</taxon>
        <taxon>Hemiptera</taxon>
        <taxon>Sternorrhyncha</taxon>
        <taxon>Psylloidea</taxon>
        <taxon>Psyllidae</taxon>
        <taxon>Psyllinae</taxon>
        <taxon>Cacopsylla</taxon>
    </lineage>
</organism>
<dbReference type="AlphaFoldDB" id="A0A8D9EGU5"/>
<name>A0A8D9EGU5_9HEMI</name>
<dbReference type="Pfam" id="PF09758">
    <property type="entry name" value="FPL"/>
    <property type="match status" value="1"/>
</dbReference>
<dbReference type="PANTHER" id="PTHR21481">
    <property type="entry name" value="PROTEIN CLEC16A"/>
    <property type="match status" value="1"/>
</dbReference>
<proteinExistence type="predicted"/>
<dbReference type="EMBL" id="HBUF01536611">
    <property type="protein sequence ID" value="CAG6753508.1"/>
    <property type="molecule type" value="Transcribed_RNA"/>
</dbReference>
<dbReference type="GO" id="GO:0005770">
    <property type="term" value="C:late endosome"/>
    <property type="evidence" value="ECO:0007669"/>
    <property type="project" value="TreeGrafter"/>
</dbReference>
<dbReference type="GO" id="GO:0005794">
    <property type="term" value="C:Golgi apparatus"/>
    <property type="evidence" value="ECO:0007669"/>
    <property type="project" value="TreeGrafter"/>
</dbReference>
<keyword evidence="1" id="KW-0072">Autophagy</keyword>
<dbReference type="InterPro" id="IPR019155">
    <property type="entry name" value="CLEC16A/TT9_N"/>
</dbReference>
<evidence type="ECO:0000256" key="1">
    <source>
        <dbReference type="ARBA" id="ARBA00023006"/>
    </source>
</evidence>
<dbReference type="PANTHER" id="PTHR21481:SF0">
    <property type="entry name" value="PROTEIN CLEC16A"/>
    <property type="match status" value="1"/>
</dbReference>
<dbReference type="EMBL" id="HBUF01536612">
    <property type="protein sequence ID" value="CAG6753509.1"/>
    <property type="molecule type" value="Transcribed_RNA"/>
</dbReference>
<dbReference type="GO" id="GO:1901096">
    <property type="term" value="P:regulation of autophagosome maturation"/>
    <property type="evidence" value="ECO:0007669"/>
    <property type="project" value="TreeGrafter"/>
</dbReference>
<evidence type="ECO:0000259" key="2">
    <source>
        <dbReference type="Pfam" id="PF09758"/>
    </source>
</evidence>
<evidence type="ECO:0000313" key="3">
    <source>
        <dbReference type="EMBL" id="CAG6753508.1"/>
    </source>
</evidence>
<protein>
    <submittedName>
        <fullName evidence="3">Protein CLEC16A</fullName>
    </submittedName>
</protein>
<accession>A0A8D9EGU5</accession>
<sequence>MFRSRSWFWSKPKNIHSLEHLKYLYNVLNKNQTVTESNRGLLVETLRSIAEILIWGDQNDSSVFEFFLEKNMLSFFLNILKQKCGSYVCVQLLQTLNILFENLRNKTSLCK</sequence>
<dbReference type="GO" id="GO:0007034">
    <property type="term" value="P:vacuolar transport"/>
    <property type="evidence" value="ECO:0007669"/>
    <property type="project" value="TreeGrafter"/>
</dbReference>